<reference evidence="3" key="1">
    <citation type="journal article" date="2019" name="Int. J. Syst. Evol. Microbiol.">
        <title>The Global Catalogue of Microorganisms (GCM) 10K type strain sequencing project: providing services to taxonomists for standard genome sequencing and annotation.</title>
        <authorList>
            <consortium name="The Broad Institute Genomics Platform"/>
            <consortium name="The Broad Institute Genome Sequencing Center for Infectious Disease"/>
            <person name="Wu L."/>
            <person name="Ma J."/>
        </authorList>
    </citation>
    <scope>NUCLEOTIDE SEQUENCE [LARGE SCALE GENOMIC DNA]</scope>
    <source>
        <strain evidence="3">KCTC 42498</strain>
    </source>
</reference>
<dbReference type="CDD" id="cd08946">
    <property type="entry name" value="SDR_e"/>
    <property type="match status" value="1"/>
</dbReference>
<accession>A0ABW5IQQ2</accession>
<dbReference type="Pfam" id="PF01370">
    <property type="entry name" value="Epimerase"/>
    <property type="match status" value="1"/>
</dbReference>
<gene>
    <name evidence="2" type="ORF">ACFSRY_15650</name>
</gene>
<dbReference type="InterPro" id="IPR036291">
    <property type="entry name" value="NAD(P)-bd_dom_sf"/>
</dbReference>
<organism evidence="2 3">
    <name type="scientific">Pontibacter locisalis</name>
    <dbReference type="NCBI Taxonomy" id="1719035"/>
    <lineage>
        <taxon>Bacteria</taxon>
        <taxon>Pseudomonadati</taxon>
        <taxon>Bacteroidota</taxon>
        <taxon>Cytophagia</taxon>
        <taxon>Cytophagales</taxon>
        <taxon>Hymenobacteraceae</taxon>
        <taxon>Pontibacter</taxon>
    </lineage>
</organism>
<sequence length="363" mass="40026">MRILITGNMGYVGPGVISQLRKTYPEATLIGYDMAYFASCLTNALVLPESKLDMQLFGDVRSIPAEILQNIDAVVHLAAISNDPMGTRFEDITLDVNYKSSVKIAEMAKEAGVKNFVFASSCSMYGAASEQAKTEDSELNPLTAYARSKVATEKELAPLAGDGFTITCLRFATACGMSNRLRLDLVLNDFVAGAVATGKINILSDGTPWRPLIHVKDMALAIEWAVTREPSNGGEYLAVNTGTNTWNYQVNELAEAVADVIPGTVVTVNKNAAPDKRSYRVNFDLYKELAPNHQPKYTLNEAIQELRDGLLEMEFKDGDFRNSLLMRLKVLTSLQETGKINEQLQWKHQTNRKDRQASTLQTA</sequence>
<feature type="domain" description="NAD-dependent epimerase/dehydratase" evidence="1">
    <location>
        <begin position="3"/>
        <end position="232"/>
    </location>
</feature>
<evidence type="ECO:0000313" key="3">
    <source>
        <dbReference type="Proteomes" id="UP001597544"/>
    </source>
</evidence>
<protein>
    <submittedName>
        <fullName evidence="2">NAD-dependent epimerase/dehydratase family protein</fullName>
    </submittedName>
</protein>
<dbReference type="RefSeq" id="WP_377509765.1">
    <property type="nucleotide sequence ID" value="NZ_JBHULU010000021.1"/>
</dbReference>
<dbReference type="PANTHER" id="PTHR43245">
    <property type="entry name" value="BIFUNCTIONAL POLYMYXIN RESISTANCE PROTEIN ARNA"/>
    <property type="match status" value="1"/>
</dbReference>
<dbReference type="InterPro" id="IPR050177">
    <property type="entry name" value="Lipid_A_modif_metabolic_enz"/>
</dbReference>
<dbReference type="Proteomes" id="UP001597544">
    <property type="component" value="Unassembled WGS sequence"/>
</dbReference>
<dbReference type="EMBL" id="JBHULU010000021">
    <property type="protein sequence ID" value="MFD2515307.1"/>
    <property type="molecule type" value="Genomic_DNA"/>
</dbReference>
<evidence type="ECO:0000259" key="1">
    <source>
        <dbReference type="Pfam" id="PF01370"/>
    </source>
</evidence>
<evidence type="ECO:0000313" key="2">
    <source>
        <dbReference type="EMBL" id="MFD2515307.1"/>
    </source>
</evidence>
<dbReference type="InterPro" id="IPR001509">
    <property type="entry name" value="Epimerase_deHydtase"/>
</dbReference>
<dbReference type="PANTHER" id="PTHR43245:SF23">
    <property type="entry name" value="NAD(P)-BINDING DOMAIN-CONTAINING PROTEIN"/>
    <property type="match status" value="1"/>
</dbReference>
<keyword evidence="3" id="KW-1185">Reference proteome</keyword>
<comment type="caution">
    <text evidence="2">The sequence shown here is derived from an EMBL/GenBank/DDBJ whole genome shotgun (WGS) entry which is preliminary data.</text>
</comment>
<name>A0ABW5IQQ2_9BACT</name>
<dbReference type="SUPFAM" id="SSF51735">
    <property type="entry name" value="NAD(P)-binding Rossmann-fold domains"/>
    <property type="match status" value="1"/>
</dbReference>
<dbReference type="Gene3D" id="3.40.50.720">
    <property type="entry name" value="NAD(P)-binding Rossmann-like Domain"/>
    <property type="match status" value="1"/>
</dbReference>
<proteinExistence type="predicted"/>